<feature type="region of interest" description="Disordered" evidence="5">
    <location>
        <begin position="115"/>
        <end position="331"/>
    </location>
</feature>
<dbReference type="PROSITE" id="PS00478">
    <property type="entry name" value="LIM_DOMAIN_1"/>
    <property type="match status" value="1"/>
</dbReference>
<reference evidence="7 8" key="1">
    <citation type="submission" date="2015-01" db="EMBL/GenBank/DDBJ databases">
        <title>The Genome Sequence of Ochroconis gallopava CBS43764.</title>
        <authorList>
            <consortium name="The Broad Institute Genomics Platform"/>
            <person name="Cuomo C."/>
            <person name="de Hoog S."/>
            <person name="Gorbushina A."/>
            <person name="Stielow B."/>
            <person name="Teixiera M."/>
            <person name="Abouelleil A."/>
            <person name="Chapman S.B."/>
            <person name="Priest M."/>
            <person name="Young S.K."/>
            <person name="Wortman J."/>
            <person name="Nusbaum C."/>
            <person name="Birren B."/>
        </authorList>
    </citation>
    <scope>NUCLEOTIDE SEQUENCE [LARGE SCALE GENOMIC DNA]</scope>
    <source>
        <strain evidence="7 8">CBS 43764</strain>
    </source>
</reference>
<feature type="compositionally biased region" description="Pro residues" evidence="5">
    <location>
        <begin position="551"/>
        <end position="568"/>
    </location>
</feature>
<dbReference type="PANTHER" id="PTHR24210">
    <property type="entry name" value="LIM DOMAIN-CONTAINING PROTEIN"/>
    <property type="match status" value="1"/>
</dbReference>
<dbReference type="OrthoDB" id="1112565at2759"/>
<keyword evidence="8" id="KW-1185">Reference proteome</keyword>
<dbReference type="Proteomes" id="UP000053259">
    <property type="component" value="Unassembled WGS sequence"/>
</dbReference>
<dbReference type="VEuPathDB" id="FungiDB:PV09_05083"/>
<dbReference type="InterPro" id="IPR001781">
    <property type="entry name" value="Znf_LIM"/>
</dbReference>
<dbReference type="GO" id="GO:0046872">
    <property type="term" value="F:metal ion binding"/>
    <property type="evidence" value="ECO:0007669"/>
    <property type="project" value="UniProtKB-KW"/>
</dbReference>
<name>A0A0D2AAZ3_9PEZI</name>
<feature type="compositionally biased region" description="Low complexity" evidence="5">
    <location>
        <begin position="148"/>
        <end position="158"/>
    </location>
</feature>
<proteinExistence type="predicted"/>
<feature type="region of interest" description="Disordered" evidence="5">
    <location>
        <begin position="358"/>
        <end position="410"/>
    </location>
</feature>
<evidence type="ECO:0000313" key="7">
    <source>
        <dbReference type="EMBL" id="KIW03780.1"/>
    </source>
</evidence>
<dbReference type="SUPFAM" id="SSF57716">
    <property type="entry name" value="Glucocorticoid receptor-like (DNA-binding domain)"/>
    <property type="match status" value="1"/>
</dbReference>
<dbReference type="Gene3D" id="2.10.110.10">
    <property type="entry name" value="Cysteine Rich Protein"/>
    <property type="match status" value="2"/>
</dbReference>
<feature type="domain" description="LIM zinc-binding" evidence="6">
    <location>
        <begin position="690"/>
        <end position="748"/>
    </location>
</feature>
<feature type="compositionally biased region" description="Polar residues" evidence="5">
    <location>
        <begin position="75"/>
        <end position="87"/>
    </location>
</feature>
<feature type="compositionally biased region" description="Polar residues" evidence="5">
    <location>
        <begin position="260"/>
        <end position="272"/>
    </location>
</feature>
<dbReference type="EMBL" id="KN847543">
    <property type="protein sequence ID" value="KIW03780.1"/>
    <property type="molecule type" value="Genomic_DNA"/>
</dbReference>
<dbReference type="AlphaFoldDB" id="A0A0D2AAZ3"/>
<feature type="compositionally biased region" description="Polar residues" evidence="5">
    <location>
        <begin position="121"/>
        <end position="147"/>
    </location>
</feature>
<accession>A0A0D2AAZ3</accession>
<dbReference type="PROSITE" id="PS50023">
    <property type="entry name" value="LIM_DOMAIN_2"/>
    <property type="match status" value="2"/>
</dbReference>
<dbReference type="GeneID" id="27313056"/>
<dbReference type="STRING" id="253628.A0A0D2AAZ3"/>
<dbReference type="Pfam" id="PF00412">
    <property type="entry name" value="LIM"/>
    <property type="match status" value="2"/>
</dbReference>
<dbReference type="InterPro" id="IPR017351">
    <property type="entry name" value="PINCH-1-4-like"/>
</dbReference>
<dbReference type="CDD" id="cd08368">
    <property type="entry name" value="LIM"/>
    <property type="match status" value="1"/>
</dbReference>
<dbReference type="RefSeq" id="XP_016213649.1">
    <property type="nucleotide sequence ID" value="XM_016358548.1"/>
</dbReference>
<evidence type="ECO:0000313" key="8">
    <source>
        <dbReference type="Proteomes" id="UP000053259"/>
    </source>
</evidence>
<sequence length="766" mass="83649">MAAAARPESFLPSLKCSTCGVEIDIVNLADHVCNPLSKPSNGDSTSNPSSDRANVMKGDPALQADHSLSIDPAVQQGSILSDVQQPSPGYLRPGKNVPPKIDSAAANRPFLQPEAAVTPGSDYSSYTNEQGLTPVTPSTQITTPSSMFSRKPSLFPSRSPSPPSPNFASNLDSAFPPFRSKYDRTDPGSLNSQPNPMRAPPSPGVSVMQRMNGIADGPFSRPGRTRNDAQSGPRERRPSNVEYKAYQGGVDNSHYRKPSEPQSVYSQTSNYSGPAMDRQSRTRNPSQRETQNTINSIDKFLRESDEEPQSTSFLAPEQRSETFSEDHSAASQNPYAGFASSPAMSPAMSAAPNKTEFFPGEGRIEEEKRPTTSAGLSRSKTRGRFDAFKDPAIQNPFIPMARQQPPSLETATREVANLQLVTETNSPDNDPKSPWFEAPRPSPLPPSTANASGPSTRARSRTMTRTNEPTAVDRFLDSNVPVPSLPVQTLRREGSAARSDVSHSPSDSASSSSSTNPSTAPSSVSSLSRNASSDSTRSHRRGLSRTGRPDALPPPVMPAVRNIPPPLESPVDPAVHHMRRPADPAIQLGSDPRSQINDSPPRLRQGSKTDIHSRSPPRFQQPISKGECRGCGTQIYGKSVKAADGRLTGRYHKECFVCRTCQTSFPSAEFYVHDNSPYCAQHYHELNGSLCTKCNKGIEGRYLETDRKEKFHPHCFCCSHCRVKLDMDYYELAGRPYCERHALAIPRQRGPGAPVAERRRTRMMFM</sequence>
<dbReference type="GO" id="GO:0030695">
    <property type="term" value="F:GTPase regulator activity"/>
    <property type="evidence" value="ECO:0007669"/>
    <property type="project" value="UniProtKB-ARBA"/>
</dbReference>
<keyword evidence="1 4" id="KW-0479">Metal-binding</keyword>
<feature type="compositionally biased region" description="Basic and acidic residues" evidence="5">
    <location>
        <begin position="318"/>
        <end position="328"/>
    </location>
</feature>
<organism evidence="7 8">
    <name type="scientific">Verruconis gallopava</name>
    <dbReference type="NCBI Taxonomy" id="253628"/>
    <lineage>
        <taxon>Eukaryota</taxon>
        <taxon>Fungi</taxon>
        <taxon>Dikarya</taxon>
        <taxon>Ascomycota</taxon>
        <taxon>Pezizomycotina</taxon>
        <taxon>Dothideomycetes</taxon>
        <taxon>Pleosporomycetidae</taxon>
        <taxon>Venturiales</taxon>
        <taxon>Sympoventuriaceae</taxon>
        <taxon>Verruconis</taxon>
    </lineage>
</organism>
<protein>
    <recommendedName>
        <fullName evidence="6">LIM zinc-binding domain-containing protein</fullName>
    </recommendedName>
</protein>
<gene>
    <name evidence="7" type="ORF">PV09_05083</name>
</gene>
<evidence type="ECO:0000256" key="4">
    <source>
        <dbReference type="PROSITE-ProRule" id="PRU00125"/>
    </source>
</evidence>
<feature type="compositionally biased region" description="Low complexity" evidence="5">
    <location>
        <begin position="502"/>
        <end position="535"/>
    </location>
</feature>
<feature type="region of interest" description="Disordered" evidence="5">
    <location>
        <begin position="422"/>
        <end position="623"/>
    </location>
</feature>
<evidence type="ECO:0000259" key="6">
    <source>
        <dbReference type="PROSITE" id="PS50023"/>
    </source>
</evidence>
<feature type="compositionally biased region" description="Polar residues" evidence="5">
    <location>
        <begin position="282"/>
        <end position="296"/>
    </location>
</feature>
<dbReference type="SMART" id="SM00132">
    <property type="entry name" value="LIM"/>
    <property type="match status" value="2"/>
</dbReference>
<feature type="region of interest" description="Disordered" evidence="5">
    <location>
        <begin position="35"/>
        <end position="103"/>
    </location>
</feature>
<keyword evidence="3 4" id="KW-0440">LIM domain</keyword>
<dbReference type="HOGENOM" id="CLU_014492_1_0_1"/>
<feature type="compositionally biased region" description="Polar residues" evidence="5">
    <location>
        <begin position="37"/>
        <end position="52"/>
    </location>
</feature>
<dbReference type="PANTHER" id="PTHR24210:SF14">
    <property type="entry name" value="LIM ZINC-BINDING DOMAIN-CONTAINING PROTEIN"/>
    <property type="match status" value="1"/>
</dbReference>
<feature type="domain" description="LIM zinc-binding" evidence="6">
    <location>
        <begin position="626"/>
        <end position="689"/>
    </location>
</feature>
<dbReference type="CDD" id="cd09397">
    <property type="entry name" value="LIM1_UF1"/>
    <property type="match status" value="1"/>
</dbReference>
<evidence type="ECO:0000256" key="1">
    <source>
        <dbReference type="ARBA" id="ARBA00022723"/>
    </source>
</evidence>
<evidence type="ECO:0000256" key="5">
    <source>
        <dbReference type="SAM" id="MobiDB-lite"/>
    </source>
</evidence>
<keyword evidence="2 4" id="KW-0862">Zinc</keyword>
<evidence type="ECO:0000256" key="2">
    <source>
        <dbReference type="ARBA" id="ARBA00022833"/>
    </source>
</evidence>
<dbReference type="InParanoid" id="A0A0D2AAZ3"/>
<evidence type="ECO:0000256" key="3">
    <source>
        <dbReference type="ARBA" id="ARBA00023038"/>
    </source>
</evidence>
<feature type="compositionally biased region" description="Low complexity" evidence="5">
    <location>
        <begin position="455"/>
        <end position="466"/>
    </location>
</feature>